<keyword evidence="2" id="KW-0503">Monooxygenase</keyword>
<evidence type="ECO:0000256" key="1">
    <source>
        <dbReference type="ARBA" id="ARBA00023002"/>
    </source>
</evidence>
<dbReference type="Gene3D" id="3.20.20.30">
    <property type="entry name" value="Luciferase-like domain"/>
    <property type="match status" value="1"/>
</dbReference>
<reference evidence="4 5" key="1">
    <citation type="submission" date="2018-06" db="EMBL/GenBank/DDBJ databases">
        <title>NTM in soil in Japan.</title>
        <authorList>
            <person name="Ohya K."/>
        </authorList>
    </citation>
    <scope>NUCLEOTIDE SEQUENCE [LARGE SCALE GENOMIC DNA]</scope>
    <source>
        <strain evidence="4 5">GF76</strain>
    </source>
</reference>
<organism evidence="4 5">
    <name type="scientific">Mycobacterium colombiense</name>
    <dbReference type="NCBI Taxonomy" id="339268"/>
    <lineage>
        <taxon>Bacteria</taxon>
        <taxon>Bacillati</taxon>
        <taxon>Actinomycetota</taxon>
        <taxon>Actinomycetes</taxon>
        <taxon>Mycobacteriales</taxon>
        <taxon>Mycobacteriaceae</taxon>
        <taxon>Mycobacterium</taxon>
        <taxon>Mycobacterium avium complex (MAC)</taxon>
    </lineage>
</organism>
<proteinExistence type="predicted"/>
<dbReference type="GO" id="GO:0005829">
    <property type="term" value="C:cytosol"/>
    <property type="evidence" value="ECO:0007669"/>
    <property type="project" value="TreeGrafter"/>
</dbReference>
<dbReference type="InterPro" id="IPR011251">
    <property type="entry name" value="Luciferase-like_dom"/>
</dbReference>
<evidence type="ECO:0000256" key="2">
    <source>
        <dbReference type="ARBA" id="ARBA00023033"/>
    </source>
</evidence>
<dbReference type="PANTHER" id="PTHR30137">
    <property type="entry name" value="LUCIFERASE-LIKE MONOOXYGENASE"/>
    <property type="match status" value="1"/>
</dbReference>
<accession>A0A329KXU5</accession>
<evidence type="ECO:0000313" key="4">
    <source>
        <dbReference type="EMBL" id="RAU99352.1"/>
    </source>
</evidence>
<dbReference type="GO" id="GO:0016705">
    <property type="term" value="F:oxidoreductase activity, acting on paired donors, with incorporation or reduction of molecular oxygen"/>
    <property type="evidence" value="ECO:0007669"/>
    <property type="project" value="InterPro"/>
</dbReference>
<comment type="caution">
    <text evidence="4">The sequence shown here is derived from an EMBL/GenBank/DDBJ whole genome shotgun (WGS) entry which is preliminary data.</text>
</comment>
<dbReference type="AlphaFoldDB" id="A0A329KXU5"/>
<dbReference type="PANTHER" id="PTHR30137:SF8">
    <property type="entry name" value="BLR5498 PROTEIN"/>
    <property type="match status" value="1"/>
</dbReference>
<gene>
    <name evidence="4" type="ORF">DQP58_03510</name>
</gene>
<evidence type="ECO:0000259" key="3">
    <source>
        <dbReference type="Pfam" id="PF00296"/>
    </source>
</evidence>
<dbReference type="GO" id="GO:0004497">
    <property type="term" value="F:monooxygenase activity"/>
    <property type="evidence" value="ECO:0007669"/>
    <property type="project" value="UniProtKB-KW"/>
</dbReference>
<dbReference type="EMBL" id="QMEU01000005">
    <property type="protein sequence ID" value="RAU99352.1"/>
    <property type="molecule type" value="Genomic_DNA"/>
</dbReference>
<dbReference type="SUPFAM" id="SSF51679">
    <property type="entry name" value="Bacterial luciferase-like"/>
    <property type="match status" value="1"/>
</dbReference>
<dbReference type="Pfam" id="PF00296">
    <property type="entry name" value="Bac_luciferase"/>
    <property type="match status" value="1"/>
</dbReference>
<dbReference type="Proteomes" id="UP000250347">
    <property type="component" value="Unassembled WGS sequence"/>
</dbReference>
<dbReference type="RefSeq" id="WP_112707117.1">
    <property type="nucleotide sequence ID" value="NZ_QMEU01000005.1"/>
</dbReference>
<dbReference type="InterPro" id="IPR036661">
    <property type="entry name" value="Luciferase-like_sf"/>
</dbReference>
<protein>
    <submittedName>
        <fullName evidence="4">LLM class flavin-dependent oxidoreductase</fullName>
    </submittedName>
</protein>
<name>A0A329KXU5_9MYCO</name>
<evidence type="ECO:0000313" key="5">
    <source>
        <dbReference type="Proteomes" id="UP000250347"/>
    </source>
</evidence>
<sequence length="321" mass="34860">MFTLRFDMRAPAIGAPPTELYAAASEMSAWAEQRGCNAVVLCEHHCADDGYLPSPLLLGAAIAARTRQLMLTLTILLPFYDPARLAEDIAVLDHISAGRATYVFGIGYRAEEYAHFGLSMSDRGRLADEKLGLLRRLLAGEEVQRDGRRMKVTPRPRTPEGPMMSWGGASLAAARRAGRNGLGLLANGGVPGMREAYEKTCRDNGFEPGFVLIPERDAATNCFVADDVDAAWDEIGKYLLHDAMSYSEWNPDNGVSANITTATTIDELRNASSHVILSVDEARQRIATGELFNLSPLCGGIPPAIAWPYLKRFAELSSDGA</sequence>
<keyword evidence="1" id="KW-0560">Oxidoreductase</keyword>
<dbReference type="InterPro" id="IPR050766">
    <property type="entry name" value="Bact_Lucif_Oxidored"/>
</dbReference>
<feature type="domain" description="Luciferase-like" evidence="3">
    <location>
        <begin position="20"/>
        <end position="241"/>
    </location>
</feature>